<feature type="compositionally biased region" description="Basic and acidic residues" evidence="1">
    <location>
        <begin position="10"/>
        <end position="32"/>
    </location>
</feature>
<sequence>MANENPARPTKTERRQQAREQARVAREREQKREKRNKRLIQGGIVVGVLAVVAIIALVLTQTLKPAGPGPENMASGGAVFGADLEVEASPALQPDQSREYPEVDREELPLDISIYVDYMCPGCGNFEQTYGTMLENYVGGGDATLRVYPLNFLDNRSQGTNYSTRAANMFGCLVEQQPDVAFAVHNRLLSAEVQPQEGTSGLTDDQLLEQAELAGAEVTSELESCVSDKRFSSFISANTKAVTEQGLLGLAEGAQLAAGNQLIPADEPQTLSQTPTVIVNGEQWVQSRDGDLEAYLLKVKSEVEQQQLKNSQPDDSAASE</sequence>
<feature type="domain" description="Thioredoxin-like fold" evidence="3">
    <location>
        <begin position="109"/>
        <end position="246"/>
    </location>
</feature>
<evidence type="ECO:0000259" key="3">
    <source>
        <dbReference type="Pfam" id="PF13462"/>
    </source>
</evidence>
<dbReference type="RefSeq" id="WP_208240745.1">
    <property type="nucleotide sequence ID" value="NZ_BAAAQU010000001.1"/>
</dbReference>
<evidence type="ECO:0000313" key="4">
    <source>
        <dbReference type="EMBL" id="MBO2991036.1"/>
    </source>
</evidence>
<dbReference type="Gene3D" id="3.40.30.10">
    <property type="entry name" value="Glutaredoxin"/>
    <property type="match status" value="1"/>
</dbReference>
<dbReference type="InterPro" id="IPR012336">
    <property type="entry name" value="Thioredoxin-like_fold"/>
</dbReference>
<keyword evidence="2" id="KW-0472">Membrane</keyword>
<organism evidence="4 5">
    <name type="scientific">Leucobacter tardus</name>
    <dbReference type="NCBI Taxonomy" id="501483"/>
    <lineage>
        <taxon>Bacteria</taxon>
        <taxon>Bacillati</taxon>
        <taxon>Actinomycetota</taxon>
        <taxon>Actinomycetes</taxon>
        <taxon>Micrococcales</taxon>
        <taxon>Microbacteriaceae</taxon>
        <taxon>Leucobacter</taxon>
    </lineage>
</organism>
<accession>A0A939QFL9</accession>
<protein>
    <submittedName>
        <fullName evidence="4">Thioredoxin domain-containing protein</fullName>
    </submittedName>
</protein>
<feature type="region of interest" description="Disordered" evidence="1">
    <location>
        <begin position="1"/>
        <end position="33"/>
    </location>
</feature>
<keyword evidence="2" id="KW-1133">Transmembrane helix</keyword>
<gene>
    <name evidence="4" type="ORF">J4H85_13630</name>
</gene>
<keyword evidence="2" id="KW-0812">Transmembrane</keyword>
<comment type="caution">
    <text evidence="4">The sequence shown here is derived from an EMBL/GenBank/DDBJ whole genome shotgun (WGS) entry which is preliminary data.</text>
</comment>
<dbReference type="Proteomes" id="UP000668403">
    <property type="component" value="Unassembled WGS sequence"/>
</dbReference>
<reference evidence="4" key="1">
    <citation type="submission" date="2021-03" db="EMBL/GenBank/DDBJ databases">
        <title>Leucobacter chromiisoli sp. nov., isolated from chromium-containing soil of chemical plant.</title>
        <authorList>
            <person name="Xu Z."/>
        </authorList>
    </citation>
    <scope>NUCLEOTIDE SEQUENCE</scope>
    <source>
        <strain evidence="4">K 70/01</strain>
    </source>
</reference>
<dbReference type="SUPFAM" id="SSF52833">
    <property type="entry name" value="Thioredoxin-like"/>
    <property type="match status" value="1"/>
</dbReference>
<dbReference type="Pfam" id="PF13462">
    <property type="entry name" value="Thioredoxin_4"/>
    <property type="match status" value="1"/>
</dbReference>
<evidence type="ECO:0000256" key="2">
    <source>
        <dbReference type="SAM" id="Phobius"/>
    </source>
</evidence>
<feature type="transmembrane region" description="Helical" evidence="2">
    <location>
        <begin position="39"/>
        <end position="59"/>
    </location>
</feature>
<keyword evidence="5" id="KW-1185">Reference proteome</keyword>
<dbReference type="EMBL" id="JAGFBF010000006">
    <property type="protein sequence ID" value="MBO2991036.1"/>
    <property type="molecule type" value="Genomic_DNA"/>
</dbReference>
<dbReference type="InterPro" id="IPR036249">
    <property type="entry name" value="Thioredoxin-like_sf"/>
</dbReference>
<proteinExistence type="predicted"/>
<evidence type="ECO:0000256" key="1">
    <source>
        <dbReference type="SAM" id="MobiDB-lite"/>
    </source>
</evidence>
<name>A0A939QFL9_9MICO</name>
<evidence type="ECO:0000313" key="5">
    <source>
        <dbReference type="Proteomes" id="UP000668403"/>
    </source>
</evidence>
<dbReference type="AlphaFoldDB" id="A0A939QFL9"/>